<dbReference type="AlphaFoldDB" id="A0AAE1FX82"/>
<gene>
    <name evidence="2" type="ORF">Pcinc_014097</name>
</gene>
<reference evidence="2" key="1">
    <citation type="submission" date="2023-10" db="EMBL/GenBank/DDBJ databases">
        <title>Genome assemblies of two species of porcelain crab, Petrolisthes cinctipes and Petrolisthes manimaculis (Anomura: Porcellanidae).</title>
        <authorList>
            <person name="Angst P."/>
        </authorList>
    </citation>
    <scope>NUCLEOTIDE SEQUENCE</scope>
    <source>
        <strain evidence="2">PB745_01</strain>
        <tissue evidence="2">Gill</tissue>
    </source>
</reference>
<comment type="caution">
    <text evidence="2">The sequence shown here is derived from an EMBL/GenBank/DDBJ whole genome shotgun (WGS) entry which is preliminary data.</text>
</comment>
<dbReference type="EMBL" id="JAWQEG010001216">
    <property type="protein sequence ID" value="KAK3881441.1"/>
    <property type="molecule type" value="Genomic_DNA"/>
</dbReference>
<protein>
    <submittedName>
        <fullName evidence="2">Uncharacterized protein</fullName>
    </submittedName>
</protein>
<evidence type="ECO:0000313" key="3">
    <source>
        <dbReference type="Proteomes" id="UP001286313"/>
    </source>
</evidence>
<feature type="compositionally biased region" description="Basic and acidic residues" evidence="1">
    <location>
        <begin position="332"/>
        <end position="344"/>
    </location>
</feature>
<dbReference type="Proteomes" id="UP001286313">
    <property type="component" value="Unassembled WGS sequence"/>
</dbReference>
<proteinExistence type="predicted"/>
<sequence>MERLLRPERFDCDPGTPSATLEWNHWFRTFGNFLAALPQENLDKLGVLLNYVSSKVYETIAECDTYESAISTLKSQYVKTPNEVFARHLLATRPQKEGETLVDEFFRALKVLSRDCNFKTVTAVQHCEESIRDAFISGLQSPSVRQRLLENKTLDLTSMFDQARALESAQKNSESYFMDPSRVVCASYENSKSKAVKVGSESVPVLAAASYGNSANEADKARGLEEKYWQSVLPDVLHAIRSLLCTATNTTPHERLFNYARRSSAGVTKPSWLCHPGSVLLKRQVRTSKTDPLIDEVELIHANPQYAHIRHPDGKEDTVSIKHLAPSSDSVPSRKEHQRSLEGEHQLEIDCASQSYPHEYENLSKTARLPEAQDEPLALRRSSRVRHPPTRFEAS</sequence>
<feature type="region of interest" description="Disordered" evidence="1">
    <location>
        <begin position="359"/>
        <end position="395"/>
    </location>
</feature>
<evidence type="ECO:0000313" key="2">
    <source>
        <dbReference type="EMBL" id="KAK3881441.1"/>
    </source>
</evidence>
<name>A0AAE1FX82_PETCI</name>
<keyword evidence="3" id="KW-1185">Reference proteome</keyword>
<dbReference type="PANTHER" id="PTHR33198:SF20">
    <property type="entry name" value="RETROTRANSPOSON GAG DOMAIN-CONTAINING PROTEIN"/>
    <property type="match status" value="1"/>
</dbReference>
<dbReference type="PANTHER" id="PTHR33198">
    <property type="entry name" value="ANK_REP_REGION DOMAIN-CONTAINING PROTEIN-RELATED"/>
    <property type="match status" value="1"/>
</dbReference>
<evidence type="ECO:0000256" key="1">
    <source>
        <dbReference type="SAM" id="MobiDB-lite"/>
    </source>
</evidence>
<feature type="region of interest" description="Disordered" evidence="1">
    <location>
        <begin position="325"/>
        <end position="344"/>
    </location>
</feature>
<organism evidence="2 3">
    <name type="scientific">Petrolisthes cinctipes</name>
    <name type="common">Flat porcelain crab</name>
    <dbReference type="NCBI Taxonomy" id="88211"/>
    <lineage>
        <taxon>Eukaryota</taxon>
        <taxon>Metazoa</taxon>
        <taxon>Ecdysozoa</taxon>
        <taxon>Arthropoda</taxon>
        <taxon>Crustacea</taxon>
        <taxon>Multicrustacea</taxon>
        <taxon>Malacostraca</taxon>
        <taxon>Eumalacostraca</taxon>
        <taxon>Eucarida</taxon>
        <taxon>Decapoda</taxon>
        <taxon>Pleocyemata</taxon>
        <taxon>Anomura</taxon>
        <taxon>Galatheoidea</taxon>
        <taxon>Porcellanidae</taxon>
        <taxon>Petrolisthes</taxon>
    </lineage>
</organism>
<accession>A0AAE1FX82</accession>